<dbReference type="EMBL" id="LJJD01000028">
    <property type="protein sequence ID" value="KQL56484.1"/>
    <property type="molecule type" value="Genomic_DNA"/>
</dbReference>
<evidence type="ECO:0000259" key="12">
    <source>
        <dbReference type="Pfam" id="PF13480"/>
    </source>
</evidence>
<keyword evidence="3" id="KW-0808">Transferase</keyword>
<keyword evidence="6" id="KW-0012">Acyltransferase</keyword>
<comment type="caution">
    <text evidence="13">The sequence shown here is derived from an EMBL/GenBank/DDBJ whole genome shotgun (WGS) entry which is preliminary data.</text>
</comment>
<protein>
    <recommendedName>
        <fullName evidence="9">Lipid II:glycine glycyltransferase</fullName>
        <ecNumber evidence="8">2.3.2.16</ecNumber>
    </recommendedName>
    <alternativeName>
        <fullName evidence="10">Factor essential for expression of methicillin resistance X</fullName>
    </alternativeName>
</protein>
<dbReference type="GO" id="GO:0071555">
    <property type="term" value="P:cell wall organization"/>
    <property type="evidence" value="ECO:0007669"/>
    <property type="project" value="UniProtKB-KW"/>
</dbReference>
<evidence type="ECO:0000313" key="14">
    <source>
        <dbReference type="Proteomes" id="UP000051061"/>
    </source>
</evidence>
<dbReference type="Pfam" id="PF13480">
    <property type="entry name" value="Acetyltransf_6"/>
    <property type="match status" value="1"/>
</dbReference>
<dbReference type="InterPro" id="IPR016181">
    <property type="entry name" value="Acyl_CoA_acyltransferase"/>
</dbReference>
<proteinExistence type="inferred from homology"/>
<evidence type="ECO:0000256" key="4">
    <source>
        <dbReference type="ARBA" id="ARBA00022960"/>
    </source>
</evidence>
<reference evidence="13 14" key="1">
    <citation type="submission" date="2015-09" db="EMBL/GenBank/DDBJ databases">
        <title>Genome sequencing project for genomic taxonomy and phylogenomics of Bacillus-like bacteria.</title>
        <authorList>
            <person name="Liu B."/>
            <person name="Wang J."/>
            <person name="Zhu Y."/>
            <person name="Liu G."/>
            <person name="Chen Q."/>
            <person name="Chen Z."/>
            <person name="Lan J."/>
            <person name="Che J."/>
            <person name="Ge C."/>
            <person name="Shi H."/>
            <person name="Pan Z."/>
            <person name="Liu X."/>
        </authorList>
    </citation>
    <scope>NUCLEOTIDE SEQUENCE [LARGE SCALE GENOMIC DNA]</scope>
    <source>
        <strain evidence="13 14">DSM 19153</strain>
    </source>
</reference>
<organism evidence="13 14">
    <name type="scientific">Alkalicoccobacillus plakortidis</name>
    <dbReference type="NCBI Taxonomy" id="444060"/>
    <lineage>
        <taxon>Bacteria</taxon>
        <taxon>Bacillati</taxon>
        <taxon>Bacillota</taxon>
        <taxon>Bacilli</taxon>
        <taxon>Bacillales</taxon>
        <taxon>Bacillaceae</taxon>
        <taxon>Alkalicoccobacillus</taxon>
    </lineage>
</organism>
<evidence type="ECO:0000256" key="2">
    <source>
        <dbReference type="ARBA" id="ARBA00009943"/>
    </source>
</evidence>
<keyword evidence="4" id="KW-0133">Cell shape</keyword>
<comment type="catalytic activity">
    <reaction evidence="11">
        <text>beta-D-GlcNAc-(1-&gt;4)-Mur2Ac(oyl-L-Ala-D-isoglutaminyl-L-Lys-D-Ala-D-Ala)-di-trans,octa-cis-undecaprenyl diphosphate + glycyl-tRNA(Gly) = beta-D-GlcNAc-(1-&gt;4)-Mur2Ac(oyl-L-Ala-D-isoglutaminyl-L-Lys-(N(6)-Gly)-D-Ala-D-Ala)-di-trans,octa-cis-undecaprenyl diphosphate + tRNA(Gly) + H(+)</text>
        <dbReference type="Rhea" id="RHEA:30435"/>
        <dbReference type="Rhea" id="RHEA-COMP:9664"/>
        <dbReference type="Rhea" id="RHEA-COMP:9683"/>
        <dbReference type="ChEBI" id="CHEBI:15378"/>
        <dbReference type="ChEBI" id="CHEBI:62233"/>
        <dbReference type="ChEBI" id="CHEBI:62234"/>
        <dbReference type="ChEBI" id="CHEBI:78442"/>
        <dbReference type="ChEBI" id="CHEBI:78522"/>
        <dbReference type="EC" id="2.3.2.16"/>
    </reaction>
</comment>
<evidence type="ECO:0000256" key="8">
    <source>
        <dbReference type="ARBA" id="ARBA00039074"/>
    </source>
</evidence>
<dbReference type="AlphaFoldDB" id="A0A9D5DM40"/>
<evidence type="ECO:0000256" key="11">
    <source>
        <dbReference type="ARBA" id="ARBA00048654"/>
    </source>
</evidence>
<dbReference type="PANTHER" id="PTHR36174">
    <property type="entry name" value="LIPID II:GLYCINE GLYCYLTRANSFERASE"/>
    <property type="match status" value="1"/>
</dbReference>
<dbReference type="Gene3D" id="3.40.630.30">
    <property type="match status" value="1"/>
</dbReference>
<sequence length="327" mass="38501">MQDIYFEDSYGKLYERIEDGKSKSFLFESELGKVRHQFIKRKISTSLYKNEVYDLVTPYGYGGPIIEKVRKGYEAELVEEFNEAFKQYCFNENIISEFVRFHPILENAKHFGNVYDVTKIRKTVGTDLLNYTDPYSEEFSKSARKIIKKSLLNGIKYNVVRNPENIGSFKNIYYSTMDRNKASDYYYFGEEYFDSCLNYLGQNIILVEVYLENKVIASGFYFVFNKTIHAHLSGTLNEYLNYSPAYILKYATLEWAKDNGIELIHYGGGTSNSEEDNLYKFKKKFGKNTSFDFYVGKKIWNKDVYKELSEGVESNIDFFPLYRFHKK</sequence>
<gene>
    <name evidence="13" type="ORF">AN965_13580</name>
</gene>
<dbReference type="GO" id="GO:0009252">
    <property type="term" value="P:peptidoglycan biosynthetic process"/>
    <property type="evidence" value="ECO:0007669"/>
    <property type="project" value="UniProtKB-KW"/>
</dbReference>
<evidence type="ECO:0000256" key="1">
    <source>
        <dbReference type="ARBA" id="ARBA00004496"/>
    </source>
</evidence>
<accession>A0A9D5DM40</accession>
<dbReference type="GO" id="GO:0005737">
    <property type="term" value="C:cytoplasm"/>
    <property type="evidence" value="ECO:0007669"/>
    <property type="project" value="UniProtKB-SubCell"/>
</dbReference>
<evidence type="ECO:0000256" key="5">
    <source>
        <dbReference type="ARBA" id="ARBA00022984"/>
    </source>
</evidence>
<dbReference type="PANTHER" id="PTHR36174:SF1">
    <property type="entry name" value="LIPID II:GLYCINE GLYCYLTRANSFERASE"/>
    <property type="match status" value="1"/>
</dbReference>
<evidence type="ECO:0000313" key="13">
    <source>
        <dbReference type="EMBL" id="KQL56484.1"/>
    </source>
</evidence>
<dbReference type="Proteomes" id="UP000051061">
    <property type="component" value="Unassembled WGS sequence"/>
</dbReference>
<dbReference type="GO" id="GO:0016755">
    <property type="term" value="F:aminoacyltransferase activity"/>
    <property type="evidence" value="ECO:0007669"/>
    <property type="project" value="InterPro"/>
</dbReference>
<keyword evidence="5" id="KW-0573">Peptidoglycan synthesis</keyword>
<comment type="subcellular location">
    <subcellularLocation>
        <location evidence="1">Cytoplasm</location>
    </subcellularLocation>
</comment>
<dbReference type="PROSITE" id="PS51191">
    <property type="entry name" value="FEMABX"/>
    <property type="match status" value="1"/>
</dbReference>
<evidence type="ECO:0000256" key="7">
    <source>
        <dbReference type="ARBA" id="ARBA00023316"/>
    </source>
</evidence>
<evidence type="ECO:0000256" key="3">
    <source>
        <dbReference type="ARBA" id="ARBA00022679"/>
    </source>
</evidence>
<evidence type="ECO:0000256" key="9">
    <source>
        <dbReference type="ARBA" id="ARBA00040679"/>
    </source>
</evidence>
<dbReference type="InterPro" id="IPR003447">
    <property type="entry name" value="FEMABX"/>
</dbReference>
<keyword evidence="14" id="KW-1185">Reference proteome</keyword>
<feature type="domain" description="BioF2-like acetyltransferase" evidence="12">
    <location>
        <begin position="154"/>
        <end position="271"/>
    </location>
</feature>
<dbReference type="InterPro" id="IPR050644">
    <property type="entry name" value="PG_Glycine_Bridge_Synth"/>
</dbReference>
<name>A0A9D5DM40_9BACI</name>
<dbReference type="EC" id="2.3.2.16" evidence="8"/>
<dbReference type="SUPFAM" id="SSF55729">
    <property type="entry name" value="Acyl-CoA N-acyltransferases (Nat)"/>
    <property type="match status" value="1"/>
</dbReference>
<evidence type="ECO:0000256" key="6">
    <source>
        <dbReference type="ARBA" id="ARBA00023315"/>
    </source>
</evidence>
<dbReference type="InterPro" id="IPR038740">
    <property type="entry name" value="BioF2-like_GNAT_dom"/>
</dbReference>
<evidence type="ECO:0000256" key="10">
    <source>
        <dbReference type="ARBA" id="ARBA00042933"/>
    </source>
</evidence>
<keyword evidence="7" id="KW-0961">Cell wall biogenesis/degradation</keyword>
<dbReference type="GO" id="GO:0008360">
    <property type="term" value="P:regulation of cell shape"/>
    <property type="evidence" value="ECO:0007669"/>
    <property type="project" value="UniProtKB-KW"/>
</dbReference>
<comment type="similarity">
    <text evidence="2">Belongs to the FemABX family.</text>
</comment>